<dbReference type="EMBL" id="CP017248">
    <property type="protein sequence ID" value="AOR35650.1"/>
    <property type="molecule type" value="Genomic_DNA"/>
</dbReference>
<name>A0A1D7YJD0_9ACTN</name>
<evidence type="ECO:0000313" key="1">
    <source>
        <dbReference type="EMBL" id="AOR35650.1"/>
    </source>
</evidence>
<dbReference type="AlphaFoldDB" id="A0A1D7YJD0"/>
<evidence type="ECO:0000313" key="2">
    <source>
        <dbReference type="Proteomes" id="UP000094960"/>
    </source>
</evidence>
<organism evidence="1 2">
    <name type="scientific">Streptomyces fodineus</name>
    <dbReference type="NCBI Taxonomy" id="1904616"/>
    <lineage>
        <taxon>Bacteria</taxon>
        <taxon>Bacillati</taxon>
        <taxon>Actinomycetota</taxon>
        <taxon>Actinomycetes</taxon>
        <taxon>Kitasatosporales</taxon>
        <taxon>Streptomycetaceae</taxon>
        <taxon>Streptomyces</taxon>
    </lineage>
</organism>
<dbReference type="Proteomes" id="UP000094960">
    <property type="component" value="Chromosome"/>
</dbReference>
<keyword evidence="2" id="KW-1185">Reference proteome</keyword>
<dbReference type="RefSeq" id="WP_069782173.1">
    <property type="nucleotide sequence ID" value="NZ_CP017248.1"/>
</dbReference>
<dbReference type="KEGG" id="spun:BFF78_35350"/>
<gene>
    <name evidence="1" type="ORF">BFF78_35350</name>
</gene>
<reference evidence="2" key="1">
    <citation type="submission" date="2016-09" db="EMBL/GenBank/DDBJ databases">
        <title>Streptomyces puniciscabiei strain:TW1S1 Genome sequencing and assembly.</title>
        <authorList>
            <person name="Kim M.-K."/>
            <person name="Kim S.B."/>
        </authorList>
    </citation>
    <scope>NUCLEOTIDE SEQUENCE [LARGE SCALE GENOMIC DNA]</scope>
    <source>
        <strain evidence="2">TW1S1</strain>
    </source>
</reference>
<accession>A0A1D7YJD0</accession>
<sequence length="147" mass="16471">MNIAKCLTVIDLLCAREFPVEHSTMEHGESGPGFHIAALQTSSDFCDDDGTEWEETAAQYEADRDGLAERLTGRWGPPQHFSLRSVFARTMEGERIEQPWAELSERVPDVQLWRAPVSDRWVALGVSHADKELPLQLLGIVTETDPP</sequence>
<proteinExistence type="predicted"/>
<protein>
    <submittedName>
        <fullName evidence="1">Uncharacterized protein</fullName>
    </submittedName>
</protein>